<dbReference type="Pfam" id="PF14295">
    <property type="entry name" value="PAN_4"/>
    <property type="match status" value="3"/>
</dbReference>
<dbReference type="Proteomes" id="UP000675881">
    <property type="component" value="Chromosome 6"/>
</dbReference>
<dbReference type="Pfam" id="PF23265">
    <property type="entry name" value="Ig-like_KY"/>
    <property type="match status" value="1"/>
</dbReference>
<dbReference type="Gene3D" id="2.130.10.80">
    <property type="entry name" value="Galactose oxidase/kelch, beta-propeller"/>
    <property type="match status" value="1"/>
</dbReference>
<dbReference type="SUPFAM" id="SSF50965">
    <property type="entry name" value="Galactose oxidase, central domain"/>
    <property type="match status" value="1"/>
</dbReference>
<protein>
    <submittedName>
        <fullName evidence="2">(salmon louse) hypothetical protein</fullName>
    </submittedName>
</protein>
<keyword evidence="1" id="KW-0880">Kelch repeat</keyword>
<keyword evidence="3" id="KW-1185">Reference proteome</keyword>
<organism evidence="2 3">
    <name type="scientific">Lepeophtheirus salmonis</name>
    <name type="common">Salmon louse</name>
    <name type="synonym">Caligus salmonis</name>
    <dbReference type="NCBI Taxonomy" id="72036"/>
    <lineage>
        <taxon>Eukaryota</taxon>
        <taxon>Metazoa</taxon>
        <taxon>Ecdysozoa</taxon>
        <taxon>Arthropoda</taxon>
        <taxon>Crustacea</taxon>
        <taxon>Multicrustacea</taxon>
        <taxon>Hexanauplia</taxon>
        <taxon>Copepoda</taxon>
        <taxon>Siphonostomatoida</taxon>
        <taxon>Caligidae</taxon>
        <taxon>Lepeophtheirus</taxon>
    </lineage>
</organism>
<dbReference type="OrthoDB" id="6362910at2759"/>
<dbReference type="AlphaFoldDB" id="A0A7R8HAK6"/>
<dbReference type="InterPro" id="IPR037293">
    <property type="entry name" value="Gal_Oxidase_central_sf"/>
</dbReference>
<dbReference type="InterPro" id="IPR053041">
    <property type="entry name" value="Transglut-like_Superfamily_Mod"/>
</dbReference>
<dbReference type="InterPro" id="IPR011043">
    <property type="entry name" value="Gal_Oxase/kelch_b-propeller"/>
</dbReference>
<dbReference type="PANTHER" id="PTHR47020:SF1">
    <property type="entry name" value="HILLARIN"/>
    <property type="match status" value="1"/>
</dbReference>
<accession>A0A7R8HAK6</accession>
<evidence type="ECO:0000256" key="1">
    <source>
        <dbReference type="ARBA" id="ARBA00022441"/>
    </source>
</evidence>
<dbReference type="PROSITE" id="PS50948">
    <property type="entry name" value="PAN"/>
    <property type="match status" value="1"/>
</dbReference>
<sequence>MAQVKNSKHFESLQIFTAYSEPMLDEFITRKDQMSLEKKHHDEEDKLYRKFLAQRREDEDRVIQMEKHVREDYLNQRTKDERSKAVSLALRQCRQMVDSIYKKKVEYFKQGGENEDWKKDVDKTYPRDPPAPSTAPYTKKQIYENNTSVFQQIDDSAIKACHINLPYLVLNFLYIFPKEGNTRGVPEELFRGVEFGIESKALLFKRLCAYAGLHCEIIKGFSKSGPYLPGEEFLDNSYRNTWNAVFIAGGWRLVQSNWAMVSLHSKVSRETRQLYQDHYFLTDPDKFIFEFFPMNSDWQLMNRPITIEEFEDLPLLRSTFFHFGLGLDGNPAAVMDCDERGELSIKLVGPPEISYHYEISFFKSGNKTFNLEDYGTVSLDRFVMMYTEEDITAFQFHAPHKGSYLLDIFCAPFPTWEMSLKQQPVKHINVSRFKINCHFLEEMNVPLPDCAPGRMGHLYPVINAAPEESVKLKETKPLTLNMEFEMTKPMLDFMIRLHKNGEDYEEKGTKVKSARYRIKDKKYLMVDLKVPHDGQYGLDIYSREEWEEKMVHCCIITTTLISYVECRPKMRSALRTCPLEDGNLLDVLLFVNNENECYEECADHESCLFYHYYKSNDEEKGQHSQCFLYDACTRHVHPAKSGCPINKENTVKVEVFIKDEEVCRTSCSESPMCGYYLYNGEAKERFCYHLKSCVPRVVLHYECPLLKSNYIDHYLFTASEEKCRERCDENGECRYYYWYPIDYSPSPLYCYLFRSCEGATQEHRVGFVTGGRHPGHYFLNEESSTEIVKSGAVCKKTSNDTSMGRAGAVADYVSEGILLCGGRDLNSQVKKDCRLYGVVSGLWSDHSELNFPREEAASATLMDKNMYILGGIIEDERTGIIEKLSNGSWVEESARLPEPRSRFCAVALDSANVIAILGGETGDEEETLATRDMKIYNTETGDWTNQPDMPIGRKDHACVVADFKGNTGILVSGGVGPNKQLINTVDFYSFNSESWMSLAPMQQARTEHGMAVVGGLPMVMGGVAENEFLSSIEVLDFSDDEEKRQCLDDFGDSMLRV</sequence>
<proteinExistence type="predicted"/>
<dbReference type="SMART" id="SM00460">
    <property type="entry name" value="TGc"/>
    <property type="match status" value="1"/>
</dbReference>
<dbReference type="InterPro" id="IPR003609">
    <property type="entry name" value="Pan_app"/>
</dbReference>
<reference evidence="2" key="1">
    <citation type="submission" date="2021-02" db="EMBL/GenBank/DDBJ databases">
        <authorList>
            <person name="Bekaert M."/>
        </authorList>
    </citation>
    <scope>NUCLEOTIDE SEQUENCE</scope>
    <source>
        <strain evidence="2">IoA-00</strain>
    </source>
</reference>
<name>A0A7R8HAK6_LEPSM</name>
<gene>
    <name evidence="2" type="ORF">LSAA_11122</name>
</gene>
<dbReference type="PANTHER" id="PTHR47020">
    <property type="entry name" value="HILLARIN"/>
    <property type="match status" value="1"/>
</dbReference>
<dbReference type="InterPro" id="IPR015915">
    <property type="entry name" value="Kelch-typ_b-propeller"/>
</dbReference>
<dbReference type="Gene3D" id="3.50.4.10">
    <property type="entry name" value="Hepatocyte Growth Factor"/>
    <property type="match status" value="2"/>
</dbReference>
<evidence type="ECO:0000313" key="3">
    <source>
        <dbReference type="Proteomes" id="UP000675881"/>
    </source>
</evidence>
<dbReference type="InterPro" id="IPR002931">
    <property type="entry name" value="Transglutaminase-like"/>
</dbReference>
<dbReference type="Gene3D" id="2.120.10.80">
    <property type="entry name" value="Kelch-type beta propeller"/>
    <property type="match status" value="1"/>
</dbReference>
<dbReference type="EMBL" id="HG994585">
    <property type="protein sequence ID" value="CAF2968258.1"/>
    <property type="molecule type" value="Genomic_DNA"/>
</dbReference>
<dbReference type="InterPro" id="IPR056564">
    <property type="entry name" value="Ig-like_KY"/>
</dbReference>
<dbReference type="SMART" id="SM00612">
    <property type="entry name" value="Kelch"/>
    <property type="match status" value="4"/>
</dbReference>
<evidence type="ECO:0000313" key="2">
    <source>
        <dbReference type="EMBL" id="CAF2968258.1"/>
    </source>
</evidence>
<dbReference type="InterPro" id="IPR006652">
    <property type="entry name" value="Kelch_1"/>
</dbReference>